<keyword evidence="1" id="KW-1133">Transmembrane helix</keyword>
<feature type="transmembrane region" description="Helical" evidence="1">
    <location>
        <begin position="54"/>
        <end position="84"/>
    </location>
</feature>
<protein>
    <submittedName>
        <fullName evidence="3">DedA family protein</fullName>
    </submittedName>
</protein>
<reference evidence="3 4" key="1">
    <citation type="submission" date="2020-08" db="EMBL/GenBank/DDBJ databases">
        <title>Bridging the membrane lipid divide: bacteria of the FCB group superphylum have the potential to synthesize archaeal ether lipids.</title>
        <authorList>
            <person name="Villanueva L."/>
            <person name="Von Meijenfeldt F.A.B."/>
            <person name="Westbye A.B."/>
            <person name="Yadav S."/>
            <person name="Hopmans E.C."/>
            <person name="Dutilh B.E."/>
            <person name="Sinninghe Damste J.S."/>
        </authorList>
    </citation>
    <scope>NUCLEOTIDE SEQUENCE [LARGE SCALE GENOMIC DNA]</scope>
    <source>
        <strain evidence="3">NIOZ-UU81</strain>
    </source>
</reference>
<comment type="caution">
    <text evidence="3">The sequence shown here is derived from an EMBL/GenBank/DDBJ whole genome shotgun (WGS) entry which is preliminary data.</text>
</comment>
<dbReference type="InterPro" id="IPR032816">
    <property type="entry name" value="VTT_dom"/>
</dbReference>
<feature type="transmembrane region" description="Helical" evidence="1">
    <location>
        <begin position="21"/>
        <end position="48"/>
    </location>
</feature>
<organism evidence="3 4">
    <name type="scientific">Candidatus Desulfatifera sulfidica</name>
    <dbReference type="NCBI Taxonomy" id="2841691"/>
    <lineage>
        <taxon>Bacteria</taxon>
        <taxon>Pseudomonadati</taxon>
        <taxon>Thermodesulfobacteriota</taxon>
        <taxon>Desulfobulbia</taxon>
        <taxon>Desulfobulbales</taxon>
        <taxon>Desulfobulbaceae</taxon>
        <taxon>Candidatus Desulfatifera</taxon>
    </lineage>
</organism>
<sequence length="160" mass="17657">MVPSPGKNTKHTVDDFLLKQGLPALFILSFLAATVLPLGSEWLLVALIANGYSFLPILTAATLGNTLGACTTYVIGFYGSLFLFQRVLRIDRHTEAKARRFYKRYGVWSLLLSWVPIIGDPLCLLAGLLKTRWLIFLPLVIIGKLGRYLALGTLATIFSS</sequence>
<dbReference type="InterPro" id="IPR051311">
    <property type="entry name" value="DedA_domain"/>
</dbReference>
<keyword evidence="1" id="KW-0472">Membrane</keyword>
<dbReference type="PANTHER" id="PTHR42709">
    <property type="entry name" value="ALKALINE PHOSPHATASE LIKE PROTEIN"/>
    <property type="match status" value="1"/>
</dbReference>
<dbReference type="Proteomes" id="UP000599024">
    <property type="component" value="Unassembled WGS sequence"/>
</dbReference>
<keyword evidence="1" id="KW-0812">Transmembrane</keyword>
<evidence type="ECO:0000259" key="2">
    <source>
        <dbReference type="Pfam" id="PF09335"/>
    </source>
</evidence>
<evidence type="ECO:0000256" key="1">
    <source>
        <dbReference type="SAM" id="Phobius"/>
    </source>
</evidence>
<dbReference type="PANTHER" id="PTHR42709:SF4">
    <property type="entry name" value="INNER MEMBRANE PROTEIN YQAA"/>
    <property type="match status" value="1"/>
</dbReference>
<accession>A0A8J6N8K1</accession>
<dbReference type="Pfam" id="PF09335">
    <property type="entry name" value="VTT_dom"/>
    <property type="match status" value="1"/>
</dbReference>
<evidence type="ECO:0000313" key="4">
    <source>
        <dbReference type="Proteomes" id="UP000599024"/>
    </source>
</evidence>
<proteinExistence type="predicted"/>
<dbReference type="EMBL" id="JACNLK010000058">
    <property type="protein sequence ID" value="MBC8208862.1"/>
    <property type="molecule type" value="Genomic_DNA"/>
</dbReference>
<feature type="transmembrane region" description="Helical" evidence="1">
    <location>
        <begin position="105"/>
        <end position="129"/>
    </location>
</feature>
<dbReference type="AlphaFoldDB" id="A0A8J6N8K1"/>
<feature type="transmembrane region" description="Helical" evidence="1">
    <location>
        <begin position="135"/>
        <end position="158"/>
    </location>
</feature>
<name>A0A8J6N8K1_9BACT</name>
<evidence type="ECO:0000313" key="3">
    <source>
        <dbReference type="EMBL" id="MBC8208862.1"/>
    </source>
</evidence>
<feature type="domain" description="VTT" evidence="2">
    <location>
        <begin position="45"/>
        <end position="151"/>
    </location>
</feature>
<gene>
    <name evidence="3" type="ORF">H8E79_06825</name>
</gene>